<reference evidence="6" key="1">
    <citation type="submission" date="2019-08" db="EMBL/GenBank/DDBJ databases">
        <authorList>
            <person name="Kucharzyk K."/>
            <person name="Murdoch R.W."/>
            <person name="Higgins S."/>
            <person name="Loffler F."/>
        </authorList>
    </citation>
    <scope>NUCLEOTIDE SEQUENCE</scope>
</reference>
<dbReference type="GO" id="GO:0022857">
    <property type="term" value="F:transmembrane transporter activity"/>
    <property type="evidence" value="ECO:0007669"/>
    <property type="project" value="InterPro"/>
</dbReference>
<dbReference type="Pfam" id="PF02472">
    <property type="entry name" value="ExbD"/>
    <property type="match status" value="1"/>
</dbReference>
<comment type="subcellular location">
    <subcellularLocation>
        <location evidence="1">Cell membrane</location>
        <topology evidence="1">Single-pass membrane protein</topology>
    </subcellularLocation>
</comment>
<dbReference type="Gene3D" id="3.30.420.270">
    <property type="match status" value="1"/>
</dbReference>
<dbReference type="InterPro" id="IPR003400">
    <property type="entry name" value="ExbD"/>
</dbReference>
<proteinExistence type="predicted"/>
<evidence type="ECO:0000256" key="4">
    <source>
        <dbReference type="ARBA" id="ARBA00022989"/>
    </source>
</evidence>
<dbReference type="EMBL" id="VSSQ01000154">
    <property type="protein sequence ID" value="MPL81749.1"/>
    <property type="molecule type" value="Genomic_DNA"/>
</dbReference>
<evidence type="ECO:0000256" key="5">
    <source>
        <dbReference type="ARBA" id="ARBA00023136"/>
    </source>
</evidence>
<dbReference type="AlphaFoldDB" id="A0A644URT8"/>
<evidence type="ECO:0008006" key="7">
    <source>
        <dbReference type="Google" id="ProtNLM"/>
    </source>
</evidence>
<dbReference type="PANTHER" id="PTHR30558">
    <property type="entry name" value="EXBD MEMBRANE COMPONENT OF PMF-DRIVEN MACROMOLECULE IMPORT SYSTEM"/>
    <property type="match status" value="1"/>
</dbReference>
<dbReference type="GO" id="GO:0005886">
    <property type="term" value="C:plasma membrane"/>
    <property type="evidence" value="ECO:0007669"/>
    <property type="project" value="UniProtKB-SubCell"/>
</dbReference>
<evidence type="ECO:0000256" key="1">
    <source>
        <dbReference type="ARBA" id="ARBA00004162"/>
    </source>
</evidence>
<organism evidence="6">
    <name type="scientific">bioreactor metagenome</name>
    <dbReference type="NCBI Taxonomy" id="1076179"/>
    <lineage>
        <taxon>unclassified sequences</taxon>
        <taxon>metagenomes</taxon>
        <taxon>ecological metagenomes</taxon>
    </lineage>
</organism>
<keyword evidence="4" id="KW-1133">Transmembrane helix</keyword>
<accession>A0A644URT8</accession>
<sequence>MAIKSRNKISAQFSTASMSDLVFLLLIFFMLTSTLVSPNAIKLLLPSSSSKTMAKQSLTVYIDATNSYFIEETPVNPEFLVETIGNKLQGQQDASVVLRADQSVPVQYVVTLIDAVNQVNELTNTRHKVILATKPAK</sequence>
<name>A0A644URT8_9ZZZZ</name>
<dbReference type="PANTHER" id="PTHR30558:SF3">
    <property type="entry name" value="BIOPOLYMER TRANSPORT PROTEIN EXBD-RELATED"/>
    <property type="match status" value="1"/>
</dbReference>
<keyword evidence="5" id="KW-0472">Membrane</keyword>
<comment type="caution">
    <text evidence="6">The sequence shown here is derived from an EMBL/GenBank/DDBJ whole genome shotgun (WGS) entry which is preliminary data.</text>
</comment>
<keyword evidence="3" id="KW-0812">Transmembrane</keyword>
<gene>
    <name evidence="6" type="ORF">SDC9_27679</name>
</gene>
<protein>
    <recommendedName>
        <fullName evidence="7">Biopolymer transport protein ExbD</fullName>
    </recommendedName>
</protein>
<evidence type="ECO:0000256" key="2">
    <source>
        <dbReference type="ARBA" id="ARBA00022475"/>
    </source>
</evidence>
<evidence type="ECO:0000313" key="6">
    <source>
        <dbReference type="EMBL" id="MPL81749.1"/>
    </source>
</evidence>
<evidence type="ECO:0000256" key="3">
    <source>
        <dbReference type="ARBA" id="ARBA00022692"/>
    </source>
</evidence>
<keyword evidence="2" id="KW-1003">Cell membrane</keyword>